<feature type="domain" description="Protein kinase" evidence="1">
    <location>
        <begin position="1"/>
        <end position="103"/>
    </location>
</feature>
<gene>
    <name evidence="2" type="ORF">M9Y10_010115</name>
</gene>
<dbReference type="Gene3D" id="1.10.510.10">
    <property type="entry name" value="Transferase(Phosphotransferase) domain 1"/>
    <property type="match status" value="1"/>
</dbReference>
<sequence length="103" mass="11800">MMDLKPGNVLFDENIHPHIIVFGPSTIFLDSSTMSQSCQILKGEQFSSKIDVYAYGILMYEVITNRVPYPELEEGLALFIFSKRIIEEDMRPILDTSDKIKEP</sequence>
<dbReference type="SUPFAM" id="SSF56112">
    <property type="entry name" value="Protein kinase-like (PK-like)"/>
    <property type="match status" value="1"/>
</dbReference>
<name>A0ABR2IQG9_9EUKA</name>
<dbReference type="InterPro" id="IPR011009">
    <property type="entry name" value="Kinase-like_dom_sf"/>
</dbReference>
<keyword evidence="3" id="KW-1185">Reference proteome</keyword>
<dbReference type="EMBL" id="JAPFFF010000015">
    <property type="protein sequence ID" value="KAK8867141.1"/>
    <property type="molecule type" value="Genomic_DNA"/>
</dbReference>
<dbReference type="InterPro" id="IPR000719">
    <property type="entry name" value="Prot_kinase_dom"/>
</dbReference>
<dbReference type="PROSITE" id="PS50011">
    <property type="entry name" value="PROTEIN_KINASE_DOM"/>
    <property type="match status" value="1"/>
</dbReference>
<evidence type="ECO:0000259" key="1">
    <source>
        <dbReference type="PROSITE" id="PS50011"/>
    </source>
</evidence>
<reference evidence="2 3" key="1">
    <citation type="submission" date="2024-04" db="EMBL/GenBank/DDBJ databases">
        <title>Tritrichomonas musculus Genome.</title>
        <authorList>
            <person name="Alves-Ferreira E."/>
            <person name="Grigg M."/>
            <person name="Lorenzi H."/>
            <person name="Galac M."/>
        </authorList>
    </citation>
    <scope>NUCLEOTIDE SEQUENCE [LARGE SCALE GENOMIC DNA]</scope>
    <source>
        <strain evidence="2 3">EAF2021</strain>
    </source>
</reference>
<accession>A0ABR2IQG9</accession>
<dbReference type="Proteomes" id="UP001470230">
    <property type="component" value="Unassembled WGS sequence"/>
</dbReference>
<organism evidence="2 3">
    <name type="scientific">Tritrichomonas musculus</name>
    <dbReference type="NCBI Taxonomy" id="1915356"/>
    <lineage>
        <taxon>Eukaryota</taxon>
        <taxon>Metamonada</taxon>
        <taxon>Parabasalia</taxon>
        <taxon>Tritrichomonadida</taxon>
        <taxon>Tritrichomonadidae</taxon>
        <taxon>Tritrichomonas</taxon>
    </lineage>
</organism>
<comment type="caution">
    <text evidence="2">The sequence shown here is derived from an EMBL/GenBank/DDBJ whole genome shotgun (WGS) entry which is preliminary data.</text>
</comment>
<evidence type="ECO:0000313" key="3">
    <source>
        <dbReference type="Proteomes" id="UP001470230"/>
    </source>
</evidence>
<protein>
    <recommendedName>
        <fullName evidence="1">Protein kinase domain-containing protein</fullName>
    </recommendedName>
</protein>
<proteinExistence type="predicted"/>
<dbReference type="Pfam" id="PF00069">
    <property type="entry name" value="Pkinase"/>
    <property type="match status" value="1"/>
</dbReference>
<evidence type="ECO:0000313" key="2">
    <source>
        <dbReference type="EMBL" id="KAK8867141.1"/>
    </source>
</evidence>